<feature type="transmembrane region" description="Helical" evidence="2">
    <location>
        <begin position="7"/>
        <end position="24"/>
    </location>
</feature>
<dbReference type="AlphaFoldDB" id="A0A934VVR9"/>
<keyword evidence="2" id="KW-0472">Membrane</keyword>
<sequence length="362" mass="41468">MLKNKRILIIILIPIAVFLGGYIWNMSDPGKSDDFSSSKHTNPTSQKTQSETGTTPQQNHHSEIEDLIKEDKRLNQMEAYYQNIKFPYELSQLKQTLSEEFNIVMNLPQSPEKDLMLMDIGANFAIQFSRNREDLELFGQRIKIYEETLLSFGEAYKPANEIFRRMISKIPNWEEFSTEDISLREHTLLSDYENSRSSLVGEFTGEVIAQRLASAGPEALTEIQSLPYDEKIKINIERSLLNHLRLKGASPEALTYYLSSESRLDDEPKMAVKLVGDLYREKSDELGSIVLDSPPGDKRDQVIFQIVARLQRGDEVNLESWLGEISNPSLRDRARKDYLENLPLSLRHIPPTSGSTVDPFEH</sequence>
<feature type="compositionally biased region" description="Polar residues" evidence="1">
    <location>
        <begin position="38"/>
        <end position="59"/>
    </location>
</feature>
<dbReference type="Proteomes" id="UP000603141">
    <property type="component" value="Unassembled WGS sequence"/>
</dbReference>
<name>A0A934VVR9_9BACT</name>
<gene>
    <name evidence="3" type="ORF">JIN85_15650</name>
</gene>
<keyword evidence="4" id="KW-1185">Reference proteome</keyword>
<evidence type="ECO:0000256" key="2">
    <source>
        <dbReference type="SAM" id="Phobius"/>
    </source>
</evidence>
<evidence type="ECO:0000313" key="3">
    <source>
        <dbReference type="EMBL" id="MBK1883852.1"/>
    </source>
</evidence>
<evidence type="ECO:0000256" key="1">
    <source>
        <dbReference type="SAM" id="MobiDB-lite"/>
    </source>
</evidence>
<accession>A0A934VVR9</accession>
<reference evidence="3" key="1">
    <citation type="submission" date="2021-01" db="EMBL/GenBank/DDBJ databases">
        <title>Modified the classification status of verrucomicrobia.</title>
        <authorList>
            <person name="Feng X."/>
        </authorList>
    </citation>
    <scope>NUCLEOTIDE SEQUENCE</scope>
    <source>
        <strain evidence="3">KCTC 22041</strain>
    </source>
</reference>
<dbReference type="RefSeq" id="WP_200272428.1">
    <property type="nucleotide sequence ID" value="NZ_JAENIJ010000029.1"/>
</dbReference>
<comment type="caution">
    <text evidence="3">The sequence shown here is derived from an EMBL/GenBank/DDBJ whole genome shotgun (WGS) entry which is preliminary data.</text>
</comment>
<evidence type="ECO:0000313" key="4">
    <source>
        <dbReference type="Proteomes" id="UP000603141"/>
    </source>
</evidence>
<dbReference type="EMBL" id="JAENIJ010000029">
    <property type="protein sequence ID" value="MBK1883852.1"/>
    <property type="molecule type" value="Genomic_DNA"/>
</dbReference>
<feature type="region of interest" description="Disordered" evidence="1">
    <location>
        <begin position="32"/>
        <end position="62"/>
    </location>
</feature>
<proteinExistence type="predicted"/>
<protein>
    <submittedName>
        <fullName evidence="3">Uncharacterized protein</fullName>
    </submittedName>
</protein>
<keyword evidence="2" id="KW-1133">Transmembrane helix</keyword>
<keyword evidence="2" id="KW-0812">Transmembrane</keyword>
<organism evidence="3 4">
    <name type="scientific">Luteolibacter pohnpeiensis</name>
    <dbReference type="NCBI Taxonomy" id="454153"/>
    <lineage>
        <taxon>Bacteria</taxon>
        <taxon>Pseudomonadati</taxon>
        <taxon>Verrucomicrobiota</taxon>
        <taxon>Verrucomicrobiia</taxon>
        <taxon>Verrucomicrobiales</taxon>
        <taxon>Verrucomicrobiaceae</taxon>
        <taxon>Luteolibacter</taxon>
    </lineage>
</organism>